<dbReference type="EMBL" id="CP072384">
    <property type="protein sequence ID" value="QUC08250.1"/>
    <property type="molecule type" value="Genomic_DNA"/>
</dbReference>
<accession>A0ABX7Y5Y4</accession>
<proteinExistence type="predicted"/>
<evidence type="ECO:0000313" key="2">
    <source>
        <dbReference type="Proteomes" id="UP000678513"/>
    </source>
</evidence>
<evidence type="ECO:0000313" key="1">
    <source>
        <dbReference type="EMBL" id="QUC08250.1"/>
    </source>
</evidence>
<gene>
    <name evidence="1" type="ORF">J5A65_00385</name>
</gene>
<dbReference type="Proteomes" id="UP000678513">
    <property type="component" value="Chromosome"/>
</dbReference>
<reference evidence="1 2" key="1">
    <citation type="submission" date="2021-03" db="EMBL/GenBank/DDBJ databases">
        <title>Human Oral Microbial Genomes.</title>
        <authorList>
            <person name="Johnston C.D."/>
            <person name="Chen T."/>
            <person name="Dewhirst F.E."/>
        </authorList>
    </citation>
    <scope>NUCLEOTIDE SEQUENCE [LARGE SCALE GENOMIC DNA]</scope>
    <source>
        <strain evidence="1 2">DSMZ 100122</strain>
    </source>
</reference>
<organism evidence="1 2">
    <name type="scientific">Arachnia rubra</name>
    <dbReference type="NCBI Taxonomy" id="1547448"/>
    <lineage>
        <taxon>Bacteria</taxon>
        <taxon>Bacillati</taxon>
        <taxon>Actinomycetota</taxon>
        <taxon>Actinomycetes</taxon>
        <taxon>Propionibacteriales</taxon>
        <taxon>Propionibacteriaceae</taxon>
        <taxon>Arachnia</taxon>
    </lineage>
</organism>
<dbReference type="RefSeq" id="WP_212323891.1">
    <property type="nucleotide sequence ID" value="NZ_AP024463.1"/>
</dbReference>
<dbReference type="CDD" id="cd04301">
    <property type="entry name" value="NAT_SF"/>
    <property type="match status" value="1"/>
</dbReference>
<sequence>MGDRLIAGDVQLRSHRIPYVSTLFVDEKEHHCRGLGHRLIEAVEEQDQFLDSTLIRLDTFDFQVPGFTGNSDR</sequence>
<keyword evidence="2" id="KW-1185">Reference proteome</keyword>
<protein>
    <submittedName>
        <fullName evidence="1">Uncharacterized protein</fullName>
    </submittedName>
</protein>
<name>A0ABX7Y5Y4_9ACTN</name>